<organism evidence="3 4">
    <name type="scientific">Candidatus Dactylopiibacterium carminicum</name>
    <dbReference type="NCBI Taxonomy" id="857335"/>
    <lineage>
        <taxon>Bacteria</taxon>
        <taxon>Pseudomonadati</taxon>
        <taxon>Pseudomonadota</taxon>
        <taxon>Betaproteobacteria</taxon>
        <taxon>Rhodocyclales</taxon>
        <taxon>Rhodocyclaceae</taxon>
        <taxon>Candidatus Dactylopiibacterium</taxon>
    </lineage>
</organism>
<dbReference type="SUPFAM" id="SSF51126">
    <property type="entry name" value="Pectin lyase-like"/>
    <property type="match status" value="1"/>
</dbReference>
<dbReference type="EMBL" id="MDUX01000053">
    <property type="protein sequence ID" value="KAF7598327.1"/>
    <property type="molecule type" value="Genomic_DNA"/>
</dbReference>
<feature type="domain" description="Right handed beta helix" evidence="1">
    <location>
        <begin position="5"/>
        <end position="200"/>
    </location>
</feature>
<dbReference type="Pfam" id="PF13229">
    <property type="entry name" value="Beta_helix"/>
    <property type="match status" value="1"/>
</dbReference>
<evidence type="ECO:0000259" key="1">
    <source>
        <dbReference type="Pfam" id="PF13229"/>
    </source>
</evidence>
<name>A0A272EPL1_9RHOO</name>
<dbReference type="Gene3D" id="2.160.20.10">
    <property type="entry name" value="Single-stranded right-handed beta-helix, Pectin lyase-like"/>
    <property type="match status" value="1"/>
</dbReference>
<evidence type="ECO:0000313" key="5">
    <source>
        <dbReference type="Proteomes" id="UP000623509"/>
    </source>
</evidence>
<dbReference type="EMBL" id="NMRN01000049">
    <property type="protein sequence ID" value="PAS92055.1"/>
    <property type="molecule type" value="Genomic_DNA"/>
</dbReference>
<evidence type="ECO:0000313" key="2">
    <source>
        <dbReference type="EMBL" id="KAF7598327.1"/>
    </source>
</evidence>
<reference evidence="3 4" key="2">
    <citation type="submission" date="2017-07" db="EMBL/GenBank/DDBJ databases">
        <title>Candidatus Dactylopiibacterium carminicum, a nitrogen-fixing symbiont of the cochineal insect Dactylopius coccus and Dactylopius opuntiae (Hemiptera: Coccoidea: Dactylopiidae).</title>
        <authorList>
            <person name="Vera A."/>
        </authorList>
    </citation>
    <scope>NUCLEOTIDE SEQUENCE [LARGE SCALE GENOMIC DNA]</scope>
    <source>
        <strain evidence="3 4">NFDCM</strain>
    </source>
</reference>
<comment type="caution">
    <text evidence="3">The sequence shown here is derived from an EMBL/GenBank/DDBJ whole genome shotgun (WGS) entry which is preliminary data.</text>
</comment>
<gene>
    <name evidence="2" type="ORF">BGI27_13815</name>
    <name evidence="3" type="ORF">CGU29_13300</name>
</gene>
<dbReference type="InterPro" id="IPR006626">
    <property type="entry name" value="PbH1"/>
</dbReference>
<evidence type="ECO:0000313" key="3">
    <source>
        <dbReference type="EMBL" id="PAS92055.1"/>
    </source>
</evidence>
<dbReference type="Proteomes" id="UP000216107">
    <property type="component" value="Unassembled WGS sequence"/>
</dbReference>
<sequence length="299" mass="33777">MLRGLVIDSRGEPLAGVTVRNCSFRRFARHGVLIHWGLANDRKLARYPEREERWRRAPQDILLENLRVEQNAVMGIVIDDYVQRVTMARVSVIDNPGWGLYWDHDSRGHLLIHSEVCRNGHGSAFGKPGLSIDASSDNRVIDTAFEDNGRSAIELYRNCWEFAATNPRSVPREEGANRNQILGNRFIDEKVGVWIASRQSQDVSRMQCGRPAYHEGRYVEDEARDNVVARNRFERLRGRGIVVEDDANSVIGNRFEHGEGAISVGTPIRARVLHRPVVGTLLRDNQADDGVDPQPGPQD</sequence>
<keyword evidence="5" id="KW-1185">Reference proteome</keyword>
<dbReference type="InterPro" id="IPR012334">
    <property type="entry name" value="Pectin_lyas_fold"/>
</dbReference>
<proteinExistence type="predicted"/>
<reference evidence="2 5" key="1">
    <citation type="submission" date="2016-08" db="EMBL/GenBank/DDBJ databases">
        <title>Candidatus Dactylopiibacterium carminicum genome sequence.</title>
        <authorList>
            <person name="Ramirez-Puebla S.T."/>
            <person name="Ormeno-Orrillo E."/>
            <person name="Vera-Ponce De Leon A."/>
            <person name="Luis L."/>
            <person name="Sanchez-Flores A."/>
            <person name="Monica R."/>
            <person name="Martinez-Romero E."/>
        </authorList>
    </citation>
    <scope>NUCLEOTIDE SEQUENCE [LARGE SCALE GENOMIC DNA]</scope>
    <source>
        <strain evidence="2">END1</strain>
    </source>
</reference>
<dbReference type="AlphaFoldDB" id="A0A272EPL1"/>
<accession>A0A272EPL1</accession>
<protein>
    <submittedName>
        <fullName evidence="2">Right-handed parallel beta-helix repeat-containing protein</fullName>
    </submittedName>
</protein>
<evidence type="ECO:0000313" key="4">
    <source>
        <dbReference type="Proteomes" id="UP000216107"/>
    </source>
</evidence>
<dbReference type="InterPro" id="IPR039448">
    <property type="entry name" value="Beta_helix"/>
</dbReference>
<dbReference type="InterPro" id="IPR011050">
    <property type="entry name" value="Pectin_lyase_fold/virulence"/>
</dbReference>
<dbReference type="Proteomes" id="UP000623509">
    <property type="component" value="Unassembled WGS sequence"/>
</dbReference>
<dbReference type="SMART" id="SM00710">
    <property type="entry name" value="PbH1"/>
    <property type="match status" value="5"/>
</dbReference>